<gene>
    <name evidence="3" type="ORF">GGQ83_002378</name>
</gene>
<dbReference type="EMBL" id="JACIDJ010000003">
    <property type="protein sequence ID" value="MBB3898935.1"/>
    <property type="molecule type" value="Genomic_DNA"/>
</dbReference>
<sequence>MNLTYDHIHLRTADHEAAAQWFVDMLGGAITGRITTGKPRVDVKLGGATILITQADASDLAAPDGLNHGIDHFGFAVKGLDGVVAELKSKGVVFTMEPNEARPGIHICFIKGPENISIELLERSAA</sequence>
<dbReference type="Proteomes" id="UP000553193">
    <property type="component" value="Unassembled WGS sequence"/>
</dbReference>
<dbReference type="InterPro" id="IPR004360">
    <property type="entry name" value="Glyas_Fos-R_dOase_dom"/>
</dbReference>
<protein>
    <submittedName>
        <fullName evidence="3">Catechol 2,3-dioxygenase-like lactoylglutathione lyase family enzyme</fullName>
    </submittedName>
</protein>
<dbReference type="PROSITE" id="PS51819">
    <property type="entry name" value="VOC"/>
    <property type="match status" value="1"/>
</dbReference>
<dbReference type="InterPro" id="IPR037523">
    <property type="entry name" value="VOC_core"/>
</dbReference>
<dbReference type="CDD" id="cd06587">
    <property type="entry name" value="VOC"/>
    <property type="match status" value="1"/>
</dbReference>
<feature type="domain" description="VOC" evidence="2">
    <location>
        <begin position="4"/>
        <end position="123"/>
    </location>
</feature>
<reference evidence="3 4" key="1">
    <citation type="submission" date="2020-08" db="EMBL/GenBank/DDBJ databases">
        <title>Genomic Encyclopedia of Type Strains, Phase IV (KMG-IV): sequencing the most valuable type-strain genomes for metagenomic binning, comparative biology and taxonomic classification.</title>
        <authorList>
            <person name="Goeker M."/>
        </authorList>
    </citation>
    <scope>NUCLEOTIDE SEQUENCE [LARGE SCALE GENOMIC DNA]</scope>
    <source>
        <strain evidence="3 4">DSM 19979</strain>
    </source>
</reference>
<dbReference type="GO" id="GO:0004493">
    <property type="term" value="F:methylmalonyl-CoA epimerase activity"/>
    <property type="evidence" value="ECO:0007669"/>
    <property type="project" value="TreeGrafter"/>
</dbReference>
<keyword evidence="3" id="KW-0456">Lyase</keyword>
<evidence type="ECO:0000313" key="4">
    <source>
        <dbReference type="Proteomes" id="UP000553193"/>
    </source>
</evidence>
<evidence type="ECO:0000313" key="3">
    <source>
        <dbReference type="EMBL" id="MBB3898935.1"/>
    </source>
</evidence>
<keyword evidence="3" id="KW-0223">Dioxygenase</keyword>
<dbReference type="GO" id="GO:0051213">
    <property type="term" value="F:dioxygenase activity"/>
    <property type="evidence" value="ECO:0007669"/>
    <property type="project" value="UniProtKB-KW"/>
</dbReference>
<dbReference type="PANTHER" id="PTHR43048:SF5">
    <property type="entry name" value="BLR5325 PROTEIN"/>
    <property type="match status" value="1"/>
</dbReference>
<organism evidence="3 4">
    <name type="scientific">Roseococcus suduntuyensis</name>
    <dbReference type="NCBI Taxonomy" id="455361"/>
    <lineage>
        <taxon>Bacteria</taxon>
        <taxon>Pseudomonadati</taxon>
        <taxon>Pseudomonadota</taxon>
        <taxon>Alphaproteobacteria</taxon>
        <taxon>Acetobacterales</taxon>
        <taxon>Roseomonadaceae</taxon>
        <taxon>Roseococcus</taxon>
    </lineage>
</organism>
<dbReference type="InterPro" id="IPR029068">
    <property type="entry name" value="Glyas_Bleomycin-R_OHBP_Dase"/>
</dbReference>
<dbReference type="AlphaFoldDB" id="A0A840AFQ6"/>
<dbReference type="GO" id="GO:0046491">
    <property type="term" value="P:L-methylmalonyl-CoA metabolic process"/>
    <property type="evidence" value="ECO:0007669"/>
    <property type="project" value="TreeGrafter"/>
</dbReference>
<dbReference type="GO" id="GO:0016829">
    <property type="term" value="F:lyase activity"/>
    <property type="evidence" value="ECO:0007669"/>
    <property type="project" value="UniProtKB-KW"/>
</dbReference>
<name>A0A840AFQ6_9PROT</name>
<evidence type="ECO:0000259" key="2">
    <source>
        <dbReference type="PROSITE" id="PS51819"/>
    </source>
</evidence>
<dbReference type="GO" id="GO:0046872">
    <property type="term" value="F:metal ion binding"/>
    <property type="evidence" value="ECO:0007669"/>
    <property type="project" value="UniProtKB-KW"/>
</dbReference>
<keyword evidence="1" id="KW-0479">Metal-binding</keyword>
<evidence type="ECO:0000256" key="1">
    <source>
        <dbReference type="ARBA" id="ARBA00022723"/>
    </source>
</evidence>
<accession>A0A840AFQ6</accession>
<dbReference type="Gene3D" id="3.10.180.10">
    <property type="entry name" value="2,3-Dihydroxybiphenyl 1,2-Dioxygenase, domain 1"/>
    <property type="match status" value="1"/>
</dbReference>
<keyword evidence="3" id="KW-0560">Oxidoreductase</keyword>
<proteinExistence type="predicted"/>
<dbReference type="RefSeq" id="WP_184384198.1">
    <property type="nucleotide sequence ID" value="NZ_JACIDJ010000003.1"/>
</dbReference>
<dbReference type="PANTHER" id="PTHR43048">
    <property type="entry name" value="METHYLMALONYL-COA EPIMERASE"/>
    <property type="match status" value="1"/>
</dbReference>
<comment type="caution">
    <text evidence="3">The sequence shown here is derived from an EMBL/GenBank/DDBJ whole genome shotgun (WGS) entry which is preliminary data.</text>
</comment>
<dbReference type="Pfam" id="PF00903">
    <property type="entry name" value="Glyoxalase"/>
    <property type="match status" value="1"/>
</dbReference>
<dbReference type="InterPro" id="IPR051785">
    <property type="entry name" value="MMCE/EMCE_epimerase"/>
</dbReference>
<keyword evidence="4" id="KW-1185">Reference proteome</keyword>
<dbReference type="SUPFAM" id="SSF54593">
    <property type="entry name" value="Glyoxalase/Bleomycin resistance protein/Dihydroxybiphenyl dioxygenase"/>
    <property type="match status" value="1"/>
</dbReference>